<comment type="caution">
    <text evidence="1">The sequence shown here is derived from an EMBL/GenBank/DDBJ whole genome shotgun (WGS) entry which is preliminary data.</text>
</comment>
<sequence>MIIQIKEKEQSKTRGATLHYVERESEFDPSITLEYSLLFDDVVEADKVKEFLEAAITDEGFLAARKDRKDREDFWAEHKRRQESYSH</sequence>
<dbReference type="AlphaFoldDB" id="A0A0F9FTS5"/>
<name>A0A0F9FTS5_9ZZZZ</name>
<organism evidence="1">
    <name type="scientific">marine sediment metagenome</name>
    <dbReference type="NCBI Taxonomy" id="412755"/>
    <lineage>
        <taxon>unclassified sequences</taxon>
        <taxon>metagenomes</taxon>
        <taxon>ecological metagenomes</taxon>
    </lineage>
</organism>
<reference evidence="1" key="1">
    <citation type="journal article" date="2015" name="Nature">
        <title>Complex archaea that bridge the gap between prokaryotes and eukaryotes.</title>
        <authorList>
            <person name="Spang A."/>
            <person name="Saw J.H."/>
            <person name="Jorgensen S.L."/>
            <person name="Zaremba-Niedzwiedzka K."/>
            <person name="Martijn J."/>
            <person name="Lind A.E."/>
            <person name="van Eijk R."/>
            <person name="Schleper C."/>
            <person name="Guy L."/>
            <person name="Ettema T.J."/>
        </authorList>
    </citation>
    <scope>NUCLEOTIDE SEQUENCE</scope>
</reference>
<evidence type="ECO:0000313" key="1">
    <source>
        <dbReference type="EMBL" id="KKL89668.1"/>
    </source>
</evidence>
<protein>
    <submittedName>
        <fullName evidence="1">Uncharacterized protein</fullName>
    </submittedName>
</protein>
<accession>A0A0F9FTS5</accession>
<dbReference type="EMBL" id="LAZR01020222">
    <property type="protein sequence ID" value="KKL89668.1"/>
    <property type="molecule type" value="Genomic_DNA"/>
</dbReference>
<gene>
    <name evidence="1" type="ORF">LCGC14_1912370</name>
</gene>
<proteinExistence type="predicted"/>